<feature type="transmembrane region" description="Helical" evidence="1">
    <location>
        <begin position="188"/>
        <end position="208"/>
    </location>
</feature>
<keyword evidence="3" id="KW-1185">Reference proteome</keyword>
<keyword evidence="1" id="KW-0472">Membrane</keyword>
<gene>
    <name evidence="2" type="ORF">HG543_21730</name>
</gene>
<evidence type="ECO:0000256" key="1">
    <source>
        <dbReference type="SAM" id="Phobius"/>
    </source>
</evidence>
<keyword evidence="1" id="KW-1133">Transmembrane helix</keyword>
<proteinExistence type="predicted"/>
<dbReference type="EMBL" id="JABBJJ010000099">
    <property type="protein sequence ID" value="NMO17462.1"/>
    <property type="molecule type" value="Genomic_DNA"/>
</dbReference>
<sequence length="239" mass="25651">MEKPRQPARHFSQQEAELILRRAAHLDTRGPQAELSLEDLERIAADAGIAPENIRRAAASLEEKPVPVPKSHFFGEPTEVVLERTLQFQLTRGSIEKLAKQMNDLVGGRGSVHSDGERLTWTRKPDEGGALPTRVSLWNSGGRLRIELRGSSAGLAGGLYGGILGGVGGGVGFPSAMTVGMLSGSVPGALGTLLGVTVGAWGLARAIYINAARHRRAQWEHTLRTLCEHATTLDAREED</sequence>
<feature type="transmembrane region" description="Helical" evidence="1">
    <location>
        <begin position="153"/>
        <end position="176"/>
    </location>
</feature>
<organism evidence="2 3">
    <name type="scientific">Pyxidicoccus fallax</name>
    <dbReference type="NCBI Taxonomy" id="394095"/>
    <lineage>
        <taxon>Bacteria</taxon>
        <taxon>Pseudomonadati</taxon>
        <taxon>Myxococcota</taxon>
        <taxon>Myxococcia</taxon>
        <taxon>Myxococcales</taxon>
        <taxon>Cystobacterineae</taxon>
        <taxon>Myxococcaceae</taxon>
        <taxon>Pyxidicoccus</taxon>
    </lineage>
</organism>
<evidence type="ECO:0000313" key="3">
    <source>
        <dbReference type="Proteomes" id="UP000518300"/>
    </source>
</evidence>
<comment type="caution">
    <text evidence="2">The sequence shown here is derived from an EMBL/GenBank/DDBJ whole genome shotgun (WGS) entry which is preliminary data.</text>
</comment>
<keyword evidence="1" id="KW-0812">Transmembrane</keyword>
<name>A0A848LIB5_9BACT</name>
<dbReference type="AlphaFoldDB" id="A0A848LIB5"/>
<evidence type="ECO:0000313" key="2">
    <source>
        <dbReference type="EMBL" id="NMO17462.1"/>
    </source>
</evidence>
<dbReference type="Proteomes" id="UP000518300">
    <property type="component" value="Unassembled WGS sequence"/>
</dbReference>
<accession>A0A848LIB5</accession>
<dbReference type="RefSeq" id="WP_169346744.1">
    <property type="nucleotide sequence ID" value="NZ_JABBJJ010000099.1"/>
</dbReference>
<reference evidence="2 3" key="1">
    <citation type="submission" date="2020-04" db="EMBL/GenBank/DDBJ databases">
        <title>Draft genome of Pyxidicoccus fallax type strain.</title>
        <authorList>
            <person name="Whitworth D.E."/>
        </authorList>
    </citation>
    <scope>NUCLEOTIDE SEQUENCE [LARGE SCALE GENOMIC DNA]</scope>
    <source>
        <strain evidence="2 3">DSM 14698</strain>
    </source>
</reference>
<protein>
    <submittedName>
        <fullName evidence="2">Uncharacterized protein</fullName>
    </submittedName>
</protein>